<evidence type="ECO:0000256" key="6">
    <source>
        <dbReference type="RuleBase" id="RU368091"/>
    </source>
</evidence>
<proteinExistence type="inferred from homology"/>
<keyword evidence="4 6" id="KW-0862">Zinc</keyword>
<dbReference type="Pfam" id="PF01432">
    <property type="entry name" value="Peptidase_M3"/>
    <property type="match status" value="1"/>
</dbReference>
<organism evidence="9 10">
    <name type="scientific">Dictyobacter vulcani</name>
    <dbReference type="NCBI Taxonomy" id="2607529"/>
    <lineage>
        <taxon>Bacteria</taxon>
        <taxon>Bacillati</taxon>
        <taxon>Chloroflexota</taxon>
        <taxon>Ktedonobacteria</taxon>
        <taxon>Ktedonobacterales</taxon>
        <taxon>Dictyobacteraceae</taxon>
        <taxon>Dictyobacter</taxon>
    </lineage>
</organism>
<dbReference type="Gene3D" id="1.10.287.830">
    <property type="entry name" value="putative peptidase helix hairpin domain like"/>
    <property type="match status" value="1"/>
</dbReference>
<sequence>MQTYKKREEIPTEYTWNLASIFSKDEEWERDFQSIQQRLPELEALQGTIGASGPALLKVLQKRDEIYEALEKLYVYSSMRKDEDTTNSKYLAMADRAMQLFVRTSTIAAFIEPEILALPQETLNQYIQQTPGLDLYNVQLDDLNRKRPHVRSAEVEAVLAATGEVTDAPDAIFSMIANADLKLPTIRNEEGEEVELTQGNYLTFIRSKKRSVRKEAFEALHNTFLKQRNTIASTLAAQVKTDIYYTRQRSYSSSRERALSRYNIPESVYDNLISTVGEHIPLLNRYMKLRKRILQLDELHMYDLYTPIVEEATDTITYAQAQDIIVQALAPLGEQYISILKDGFAKRWIDVFETPGKRGGAYSGGAYGTQPFILLNFQEKRESMFTLAHELGHSMHSYFTRSNQPYQYGDYTIFVAEVASTLNEGLLTEYLLKNTNDKAVRIAILNHSLEDIRSTLFRQTMFAEFEQQIHSQAENGEALTADALTDMYSGLNRKYYGDEAIIDDLIGIEWARIPHFYYNFYVYQYATGISAASALVHQILTEGEPAVKRYLNFLSSGSSDYSIELLKKAGVDMTTPDPVRQAFQLFETHLNQMEELLG</sequence>
<evidence type="ECO:0000259" key="7">
    <source>
        <dbReference type="Pfam" id="PF01432"/>
    </source>
</evidence>
<dbReference type="InterPro" id="IPR013647">
    <property type="entry name" value="OligopepF_N_dom"/>
</dbReference>
<comment type="function">
    <text evidence="6">Has oligopeptidase activity and degrades a variety of small bioactive peptides.</text>
</comment>
<feature type="domain" description="Peptidase M3A/M3B catalytic" evidence="7">
    <location>
        <begin position="205"/>
        <end position="584"/>
    </location>
</feature>
<evidence type="ECO:0000256" key="4">
    <source>
        <dbReference type="ARBA" id="ARBA00022833"/>
    </source>
</evidence>
<gene>
    <name evidence="9" type="primary">pepF</name>
    <name evidence="9" type="ORF">KDW_02040</name>
</gene>
<dbReference type="Gene3D" id="1.20.140.70">
    <property type="entry name" value="Oligopeptidase f, N-terminal domain"/>
    <property type="match status" value="1"/>
</dbReference>
<evidence type="ECO:0000256" key="2">
    <source>
        <dbReference type="ARBA" id="ARBA00022723"/>
    </source>
</evidence>
<dbReference type="EMBL" id="BKZW01000001">
    <property type="protein sequence ID" value="GER86042.1"/>
    <property type="molecule type" value="Genomic_DNA"/>
</dbReference>
<keyword evidence="5 6" id="KW-0482">Metalloprotease</keyword>
<dbReference type="InterPro" id="IPR001567">
    <property type="entry name" value="Pept_M3A_M3B_dom"/>
</dbReference>
<accession>A0A5J4KGY5</accession>
<keyword evidence="1 6" id="KW-0645">Protease</keyword>
<dbReference type="GO" id="GO:0004222">
    <property type="term" value="F:metalloendopeptidase activity"/>
    <property type="evidence" value="ECO:0007669"/>
    <property type="project" value="UniProtKB-UniRule"/>
</dbReference>
<evidence type="ECO:0000313" key="9">
    <source>
        <dbReference type="EMBL" id="GER86042.1"/>
    </source>
</evidence>
<evidence type="ECO:0000256" key="5">
    <source>
        <dbReference type="ARBA" id="ARBA00023049"/>
    </source>
</evidence>
<feature type="domain" description="Oligopeptidase F N-terminal" evidence="8">
    <location>
        <begin position="114"/>
        <end position="182"/>
    </location>
</feature>
<dbReference type="EC" id="3.4.24.-" evidence="6"/>
<reference evidence="9 10" key="1">
    <citation type="submission" date="2019-10" db="EMBL/GenBank/DDBJ databases">
        <title>Dictyobacter vulcani sp. nov., within the class Ktedonobacteria, isolated from soil of volcanic Mt. Zao.</title>
        <authorList>
            <person name="Zheng Y."/>
            <person name="Wang C.M."/>
            <person name="Sakai Y."/>
            <person name="Abe K."/>
            <person name="Yokota A."/>
            <person name="Yabe S."/>
        </authorList>
    </citation>
    <scope>NUCLEOTIDE SEQUENCE [LARGE SCALE GENOMIC DNA]</scope>
    <source>
        <strain evidence="9 10">W12</strain>
    </source>
</reference>
<dbReference type="CDD" id="cd09608">
    <property type="entry name" value="M3B_PepF"/>
    <property type="match status" value="1"/>
</dbReference>
<comment type="caution">
    <text evidence="9">The sequence shown here is derived from an EMBL/GenBank/DDBJ whole genome shotgun (WGS) entry which is preliminary data.</text>
</comment>
<evidence type="ECO:0000259" key="8">
    <source>
        <dbReference type="Pfam" id="PF08439"/>
    </source>
</evidence>
<dbReference type="Proteomes" id="UP000326912">
    <property type="component" value="Unassembled WGS sequence"/>
</dbReference>
<dbReference type="RefSeq" id="WP_151754236.1">
    <property type="nucleotide sequence ID" value="NZ_BKZW01000001.1"/>
</dbReference>
<evidence type="ECO:0000313" key="10">
    <source>
        <dbReference type="Proteomes" id="UP000326912"/>
    </source>
</evidence>
<comment type="cofactor">
    <cofactor evidence="6">
        <name>Zn(2+)</name>
        <dbReference type="ChEBI" id="CHEBI:29105"/>
    </cofactor>
    <text evidence="6">Binds 1 zinc ion.</text>
</comment>
<dbReference type="InterPro" id="IPR004438">
    <property type="entry name" value="Peptidase_M3B"/>
</dbReference>
<dbReference type="PANTHER" id="PTHR11804:SF84">
    <property type="entry name" value="SACCHAROLYSIN"/>
    <property type="match status" value="1"/>
</dbReference>
<dbReference type="GO" id="GO:0046872">
    <property type="term" value="F:metal ion binding"/>
    <property type="evidence" value="ECO:0007669"/>
    <property type="project" value="UniProtKB-UniRule"/>
</dbReference>
<dbReference type="SUPFAM" id="SSF55486">
    <property type="entry name" value="Metalloproteases ('zincins'), catalytic domain"/>
    <property type="match status" value="1"/>
</dbReference>
<dbReference type="AlphaFoldDB" id="A0A5J4KGY5"/>
<keyword evidence="10" id="KW-1185">Reference proteome</keyword>
<dbReference type="InterPro" id="IPR045090">
    <property type="entry name" value="Pept_M3A_M3B"/>
</dbReference>
<keyword evidence="3 6" id="KW-0378">Hydrolase</keyword>
<dbReference type="Gene3D" id="1.10.1370.20">
    <property type="entry name" value="Oligoendopeptidase f, C-terminal domain"/>
    <property type="match status" value="1"/>
</dbReference>
<comment type="similarity">
    <text evidence="6">Belongs to the peptidase M3B family.</text>
</comment>
<protein>
    <recommendedName>
        <fullName evidence="6">Oligopeptidase F</fullName>
        <ecNumber evidence="6">3.4.24.-</ecNumber>
    </recommendedName>
</protein>
<dbReference type="GO" id="GO:0006518">
    <property type="term" value="P:peptide metabolic process"/>
    <property type="evidence" value="ECO:0007669"/>
    <property type="project" value="TreeGrafter"/>
</dbReference>
<evidence type="ECO:0000256" key="3">
    <source>
        <dbReference type="ARBA" id="ARBA00022801"/>
    </source>
</evidence>
<dbReference type="InterPro" id="IPR042088">
    <property type="entry name" value="OligoPept_F_C"/>
</dbReference>
<dbReference type="GO" id="GO:0006508">
    <property type="term" value="P:proteolysis"/>
    <property type="evidence" value="ECO:0007669"/>
    <property type="project" value="UniProtKB-KW"/>
</dbReference>
<dbReference type="Pfam" id="PF08439">
    <property type="entry name" value="Peptidase_M3_N"/>
    <property type="match status" value="1"/>
</dbReference>
<dbReference type="PANTHER" id="PTHR11804">
    <property type="entry name" value="PROTEASE M3 THIMET OLIGOPEPTIDASE-RELATED"/>
    <property type="match status" value="1"/>
</dbReference>
<name>A0A5J4KGY5_9CHLR</name>
<keyword evidence="2 6" id="KW-0479">Metal-binding</keyword>
<evidence type="ECO:0000256" key="1">
    <source>
        <dbReference type="ARBA" id="ARBA00022670"/>
    </source>
</evidence>
<dbReference type="NCBIfam" id="TIGR00181">
    <property type="entry name" value="pepF"/>
    <property type="match status" value="1"/>
</dbReference>